<evidence type="ECO:0000259" key="5">
    <source>
        <dbReference type="PROSITE" id="PS51898"/>
    </source>
</evidence>
<comment type="similarity">
    <text evidence="1">Belongs to the 'phage' integrase family.</text>
</comment>
<evidence type="ECO:0000313" key="6">
    <source>
        <dbReference type="EMBL" id="PSU37383.1"/>
    </source>
</evidence>
<feature type="non-terminal residue" evidence="6">
    <location>
        <position position="210"/>
    </location>
</feature>
<feature type="non-terminal residue" evidence="6">
    <location>
        <position position="1"/>
    </location>
</feature>
<evidence type="ECO:0000313" key="7">
    <source>
        <dbReference type="Proteomes" id="UP000240987"/>
    </source>
</evidence>
<dbReference type="GO" id="GO:0015074">
    <property type="term" value="P:DNA integration"/>
    <property type="evidence" value="ECO:0007669"/>
    <property type="project" value="UniProtKB-KW"/>
</dbReference>
<keyword evidence="2" id="KW-0229">DNA integration</keyword>
<dbReference type="Pfam" id="PF00589">
    <property type="entry name" value="Phage_integrase"/>
    <property type="match status" value="1"/>
</dbReference>
<dbReference type="InterPro" id="IPR010998">
    <property type="entry name" value="Integrase_recombinase_N"/>
</dbReference>
<dbReference type="Gene3D" id="1.10.443.10">
    <property type="entry name" value="Intergrase catalytic core"/>
    <property type="match status" value="1"/>
</dbReference>
<organism evidence="6 7">
    <name type="scientific">Photobacterium frigidiphilum</name>
    <dbReference type="NCBI Taxonomy" id="264736"/>
    <lineage>
        <taxon>Bacteria</taxon>
        <taxon>Pseudomonadati</taxon>
        <taxon>Pseudomonadota</taxon>
        <taxon>Gammaproteobacteria</taxon>
        <taxon>Vibrionales</taxon>
        <taxon>Vibrionaceae</taxon>
        <taxon>Photobacterium</taxon>
    </lineage>
</organism>
<dbReference type="InterPro" id="IPR050808">
    <property type="entry name" value="Phage_Integrase"/>
</dbReference>
<evidence type="ECO:0000256" key="2">
    <source>
        <dbReference type="ARBA" id="ARBA00022908"/>
    </source>
</evidence>
<keyword evidence="7" id="KW-1185">Reference proteome</keyword>
<sequence length="210" mass="24040">HWKASTLHNNRQGFDRHIEPVLGKAMVATLTRQKVERWFSGMSATKGMANTMLPLLSVMMQQAEVYGYRAPQSNPCKSFKRYTLVACERYLTPDELRCLWLVLDTHQASSPTAVMILRLLILTGCRGNEVRTVKWRHYRQGHWYLPDSKTGARVVYIGQAAVDVLARHVRRQGGELFPMKKGASVRAVSNLWVKLRIKADIADVRIHDLR</sequence>
<dbReference type="InterPro" id="IPR002104">
    <property type="entry name" value="Integrase_catalytic"/>
</dbReference>
<keyword evidence="4" id="KW-0233">DNA recombination</keyword>
<keyword evidence="3" id="KW-0238">DNA-binding</keyword>
<name>A0A2T3J5G7_9GAMM</name>
<accession>A0A2T3J5G7</accession>
<dbReference type="GO" id="GO:0003677">
    <property type="term" value="F:DNA binding"/>
    <property type="evidence" value="ECO:0007669"/>
    <property type="project" value="UniProtKB-KW"/>
</dbReference>
<reference evidence="6 7" key="1">
    <citation type="submission" date="2018-01" db="EMBL/GenBank/DDBJ databases">
        <title>Whole genome sequencing of Histamine producing bacteria.</title>
        <authorList>
            <person name="Butler K."/>
        </authorList>
    </citation>
    <scope>NUCLEOTIDE SEQUENCE [LARGE SCALE GENOMIC DNA]</scope>
    <source>
        <strain evidence="6 7">JCM 12947</strain>
    </source>
</reference>
<protein>
    <submittedName>
        <fullName evidence="6">Integrase</fullName>
    </submittedName>
</protein>
<proteinExistence type="inferred from homology"/>
<evidence type="ECO:0000256" key="1">
    <source>
        <dbReference type="ARBA" id="ARBA00008857"/>
    </source>
</evidence>
<evidence type="ECO:0000256" key="3">
    <source>
        <dbReference type="ARBA" id="ARBA00023125"/>
    </source>
</evidence>
<dbReference type="GO" id="GO:0006310">
    <property type="term" value="P:DNA recombination"/>
    <property type="evidence" value="ECO:0007669"/>
    <property type="project" value="UniProtKB-KW"/>
</dbReference>
<dbReference type="PANTHER" id="PTHR30629:SF2">
    <property type="entry name" value="PROPHAGE INTEGRASE INTS-RELATED"/>
    <property type="match status" value="1"/>
</dbReference>
<evidence type="ECO:0000256" key="4">
    <source>
        <dbReference type="ARBA" id="ARBA00023172"/>
    </source>
</evidence>
<gene>
    <name evidence="6" type="ORF">C9J12_30320</name>
</gene>
<dbReference type="PROSITE" id="PS51898">
    <property type="entry name" value="TYR_RECOMBINASE"/>
    <property type="match status" value="1"/>
</dbReference>
<dbReference type="PANTHER" id="PTHR30629">
    <property type="entry name" value="PROPHAGE INTEGRASE"/>
    <property type="match status" value="1"/>
</dbReference>
<dbReference type="EMBL" id="PYMJ01000144">
    <property type="protein sequence ID" value="PSU37383.1"/>
    <property type="molecule type" value="Genomic_DNA"/>
</dbReference>
<comment type="caution">
    <text evidence="6">The sequence shown here is derived from an EMBL/GenBank/DDBJ whole genome shotgun (WGS) entry which is preliminary data.</text>
</comment>
<dbReference type="Gene3D" id="1.10.150.130">
    <property type="match status" value="1"/>
</dbReference>
<dbReference type="SUPFAM" id="SSF56349">
    <property type="entry name" value="DNA breaking-rejoining enzymes"/>
    <property type="match status" value="1"/>
</dbReference>
<dbReference type="AlphaFoldDB" id="A0A2T3J5G7"/>
<dbReference type="InterPro" id="IPR013762">
    <property type="entry name" value="Integrase-like_cat_sf"/>
</dbReference>
<dbReference type="Proteomes" id="UP000240987">
    <property type="component" value="Unassembled WGS sequence"/>
</dbReference>
<dbReference type="InterPro" id="IPR011010">
    <property type="entry name" value="DNA_brk_join_enz"/>
</dbReference>
<feature type="domain" description="Tyr recombinase" evidence="5">
    <location>
        <begin position="86"/>
        <end position="210"/>
    </location>
</feature>